<dbReference type="Proteomes" id="UP000233742">
    <property type="component" value="Chromosome"/>
</dbReference>
<dbReference type="InterPro" id="IPR007444">
    <property type="entry name" value="Glucan_biosyn_MdoG_C"/>
</dbReference>
<feature type="domain" description="Glucan biosynthesis periplasmic MdoG C-terminal" evidence="8">
    <location>
        <begin position="41"/>
        <end position="512"/>
    </location>
</feature>
<dbReference type="SUPFAM" id="SSF81296">
    <property type="entry name" value="E set domains"/>
    <property type="match status" value="1"/>
</dbReference>
<dbReference type="EMBL" id="CP025408">
    <property type="protein sequence ID" value="AUH34945.1"/>
    <property type="molecule type" value="Genomic_DNA"/>
</dbReference>
<dbReference type="SUPFAM" id="SSF74650">
    <property type="entry name" value="Galactose mutarotase-like"/>
    <property type="match status" value="1"/>
</dbReference>
<proteinExistence type="inferred from homology"/>
<dbReference type="InterPro" id="IPR014438">
    <property type="entry name" value="Glucan_biosyn_MdoG/MdoD"/>
</dbReference>
<evidence type="ECO:0000313" key="9">
    <source>
        <dbReference type="EMBL" id="AUH34945.1"/>
    </source>
</evidence>
<dbReference type="PANTHER" id="PTHR30504">
    <property type="entry name" value="GLUCANS BIOSYNTHESIS PROTEIN"/>
    <property type="match status" value="1"/>
</dbReference>
<dbReference type="InterPro" id="IPR011013">
    <property type="entry name" value="Gal_mutarotase_sf_dom"/>
</dbReference>
<evidence type="ECO:0000313" key="10">
    <source>
        <dbReference type="Proteomes" id="UP000233742"/>
    </source>
</evidence>
<accession>A0A2K9ET70</accession>
<dbReference type="OrthoDB" id="9777817at2"/>
<dbReference type="GO" id="GO:0030246">
    <property type="term" value="F:carbohydrate binding"/>
    <property type="evidence" value="ECO:0007669"/>
    <property type="project" value="InterPro"/>
</dbReference>
<comment type="pathway">
    <text evidence="2">Glycan metabolism; osmoregulated periplasmic glucan (OPG) biosynthesis.</text>
</comment>
<comment type="similarity">
    <text evidence="3">Belongs to the OpgD/OpgG family.</text>
</comment>
<keyword evidence="6" id="KW-0574">Periplasm</keyword>
<evidence type="ECO:0000256" key="3">
    <source>
        <dbReference type="ARBA" id="ARBA00009284"/>
    </source>
</evidence>
<dbReference type="InterPro" id="IPR006311">
    <property type="entry name" value="TAT_signal"/>
</dbReference>
<evidence type="ECO:0000256" key="7">
    <source>
        <dbReference type="SAM" id="SignalP"/>
    </source>
</evidence>
<dbReference type="FunFam" id="2.70.98.10:FF:000001">
    <property type="entry name" value="Glucans biosynthesis protein G"/>
    <property type="match status" value="1"/>
</dbReference>
<reference evidence="9 10" key="1">
    <citation type="submission" date="2017-12" db="EMBL/GenBank/DDBJ databases">
        <authorList>
            <person name="Hurst M.R.H."/>
        </authorList>
    </citation>
    <scope>NUCLEOTIDE SEQUENCE [LARGE SCALE GENOMIC DNA]</scope>
    <source>
        <strain evidence="9 10">BM15</strain>
    </source>
</reference>
<dbReference type="InterPro" id="IPR014756">
    <property type="entry name" value="Ig_E-set"/>
</dbReference>
<dbReference type="PROSITE" id="PS51318">
    <property type="entry name" value="TAT"/>
    <property type="match status" value="1"/>
</dbReference>
<feature type="signal peptide" evidence="7">
    <location>
        <begin position="1"/>
        <end position="25"/>
    </location>
</feature>
<evidence type="ECO:0000256" key="4">
    <source>
        <dbReference type="ARBA" id="ARBA00015376"/>
    </source>
</evidence>
<evidence type="ECO:0000259" key="8">
    <source>
        <dbReference type="Pfam" id="PF04349"/>
    </source>
</evidence>
<protein>
    <recommendedName>
        <fullName evidence="4">Glucans biosynthesis protein G</fullName>
    </recommendedName>
</protein>
<evidence type="ECO:0000256" key="6">
    <source>
        <dbReference type="ARBA" id="ARBA00022764"/>
    </source>
</evidence>
<keyword evidence="5 7" id="KW-0732">Signal</keyword>
<dbReference type="Pfam" id="PF04349">
    <property type="entry name" value="MdoG"/>
    <property type="match status" value="1"/>
</dbReference>
<organism evidence="9 10">
    <name type="scientific">Paracoccus tegillarcae</name>
    <dbReference type="NCBI Taxonomy" id="1529068"/>
    <lineage>
        <taxon>Bacteria</taxon>
        <taxon>Pseudomonadati</taxon>
        <taxon>Pseudomonadota</taxon>
        <taxon>Alphaproteobacteria</taxon>
        <taxon>Rhodobacterales</taxon>
        <taxon>Paracoccaceae</taxon>
        <taxon>Paracoccus</taxon>
    </lineage>
</organism>
<dbReference type="PIRSF" id="PIRSF006281">
    <property type="entry name" value="MdoG"/>
    <property type="match status" value="1"/>
</dbReference>
<gene>
    <name evidence="9" type="ORF">CUV01_17570</name>
</gene>
<name>A0A2K9ET70_9RHOB</name>
<dbReference type="InterPro" id="IPR013783">
    <property type="entry name" value="Ig-like_fold"/>
</dbReference>
<evidence type="ECO:0000256" key="1">
    <source>
        <dbReference type="ARBA" id="ARBA00004418"/>
    </source>
</evidence>
<dbReference type="GO" id="GO:0003824">
    <property type="term" value="F:catalytic activity"/>
    <property type="evidence" value="ECO:0007669"/>
    <property type="project" value="InterPro"/>
</dbReference>
<dbReference type="InterPro" id="IPR014718">
    <property type="entry name" value="GH-type_carb-bd"/>
</dbReference>
<evidence type="ECO:0000256" key="2">
    <source>
        <dbReference type="ARBA" id="ARBA00005001"/>
    </source>
</evidence>
<dbReference type="PANTHER" id="PTHR30504:SF4">
    <property type="entry name" value="GLUCANS BIOSYNTHESIS PROTEIN G"/>
    <property type="match status" value="1"/>
</dbReference>
<dbReference type="RefSeq" id="WP_101461605.1">
    <property type="nucleotide sequence ID" value="NZ_CP025408.1"/>
</dbReference>
<dbReference type="AlphaFoldDB" id="A0A2K9ET70"/>
<feature type="chain" id="PRO_5014616674" description="Glucans biosynthesis protein G" evidence="7">
    <location>
        <begin position="26"/>
        <end position="515"/>
    </location>
</feature>
<dbReference type="GO" id="GO:0030288">
    <property type="term" value="C:outer membrane-bounded periplasmic space"/>
    <property type="evidence" value="ECO:0007669"/>
    <property type="project" value="TreeGrafter"/>
</dbReference>
<dbReference type="Gene3D" id="2.60.40.10">
    <property type="entry name" value="Immunoglobulins"/>
    <property type="match status" value="1"/>
</dbReference>
<dbReference type="UniPathway" id="UPA00637"/>
<keyword evidence="10" id="KW-1185">Reference proteome</keyword>
<dbReference type="Gene3D" id="2.70.98.10">
    <property type="match status" value="1"/>
</dbReference>
<evidence type="ECO:0000256" key="5">
    <source>
        <dbReference type="ARBA" id="ARBA00022729"/>
    </source>
</evidence>
<dbReference type="GO" id="GO:0051274">
    <property type="term" value="P:beta-glucan biosynthetic process"/>
    <property type="evidence" value="ECO:0007669"/>
    <property type="project" value="TreeGrafter"/>
</dbReference>
<dbReference type="KEGG" id="paro:CUV01_17570"/>
<comment type="subcellular location">
    <subcellularLocation>
        <location evidence="1">Periplasm</location>
    </subcellularLocation>
</comment>
<sequence>MNRRNFLTTATALSGFAAIARPASAQDAEIAVEPAAESQPFGFEDVARIAQAAAGEAYDPPRSTLTGSFAELNYDQYRGIRFRRDSDPWAGHPEFALDLLAPGLIFHEPVALNLVENGVARALPFDARMFEFQENLFPDGVDFDTIGDMGWSGFRLRTPLNRPDVMDEVAVFQGASYFRAVSRGTQYGLSARGLAIGTGSQQGEEFPIFRSFWITQPGETDRSVTVYAHLDSRSVSGAYEFVIEPGAETVFRTRSALFPRVELADIGIAPLTSMYWFGPADRAQIDDYRPAVHDSDGLQMLTGEDQRIWRVLSAHERLQISAFQDNDPRGFGLVQRSRDFEEYQDAEARYDLRPSAWIEPNGSWGRGAVSLVEIPVENEFNDNIVSFWRPSEPMQPGERHDFAYDLIFSDLPPDNAPLARVLATRSGTSINDPEARSYVIDFSLDLFTTGDPEPDVRATTGEVRNVHWLRLPYQSRLRLAFEFVPDGDKLADISARLNGPEGQLSESWFMRWTQD</sequence>